<accession>A0A5C4W3L4</accession>
<evidence type="ECO:0000256" key="1">
    <source>
        <dbReference type="ARBA" id="ARBA00023125"/>
    </source>
</evidence>
<reference evidence="2 3" key="1">
    <citation type="submission" date="2019-10" db="EMBL/GenBank/DDBJ databases">
        <title>Nonomuraea sp. nov., isolated from Phyllanthus amarus.</title>
        <authorList>
            <person name="Klykleung N."/>
            <person name="Tanasupawat S."/>
        </authorList>
    </citation>
    <scope>NUCLEOTIDE SEQUENCE [LARGE SCALE GENOMIC DNA]</scope>
    <source>
        <strain evidence="2 3">PA1-10</strain>
    </source>
</reference>
<dbReference type="SUPFAM" id="SSF46689">
    <property type="entry name" value="Homeodomain-like"/>
    <property type="match status" value="1"/>
</dbReference>
<dbReference type="RefSeq" id="WP_139633995.1">
    <property type="nucleotide sequence ID" value="NZ_VDLX02000012.1"/>
</dbReference>
<evidence type="ECO:0000313" key="3">
    <source>
        <dbReference type="Proteomes" id="UP000312512"/>
    </source>
</evidence>
<dbReference type="InterPro" id="IPR009057">
    <property type="entry name" value="Homeodomain-like_sf"/>
</dbReference>
<dbReference type="Pfam" id="PF17929">
    <property type="entry name" value="TetR_C_34"/>
    <property type="match status" value="1"/>
</dbReference>
<dbReference type="AlphaFoldDB" id="A0A5C4W3L4"/>
<dbReference type="InterPro" id="IPR050109">
    <property type="entry name" value="HTH-type_TetR-like_transc_reg"/>
</dbReference>
<name>A0A5C4W3L4_9ACTN</name>
<dbReference type="PRINTS" id="PR00455">
    <property type="entry name" value="HTHTETR"/>
</dbReference>
<organism evidence="2 3">
    <name type="scientific">Nonomuraea phyllanthi</name>
    <dbReference type="NCBI Taxonomy" id="2219224"/>
    <lineage>
        <taxon>Bacteria</taxon>
        <taxon>Bacillati</taxon>
        <taxon>Actinomycetota</taxon>
        <taxon>Actinomycetes</taxon>
        <taxon>Streptosporangiales</taxon>
        <taxon>Streptosporangiaceae</taxon>
        <taxon>Nonomuraea</taxon>
    </lineage>
</organism>
<dbReference type="PANTHER" id="PTHR30055:SF178">
    <property type="entry name" value="POSSIBLE TRANSCRIPTIONAL REGULATORY PROTEIN"/>
    <property type="match status" value="1"/>
</dbReference>
<dbReference type="Gene3D" id="1.10.357.10">
    <property type="entry name" value="Tetracycline Repressor, domain 2"/>
    <property type="match status" value="1"/>
</dbReference>
<sequence length="214" mass="23098">MTRAFVRARRPEHKQQRREAILAAARDLAVSSGVRNVSLGAVAEAAGLAKSNIMRYFGTREEIYLDLAAEEWRQWGAAVHDRLDASDDVVTALAETLEDRPLFCDLLGQTTTTLEHNVSVPAARTFKRACLAITADLGRRVARIAGLTDREGVELVAAAGVMAGVLYPISRPGPALAELYAQDPDIAAACPDFHADLVRTLRALLAGLPAIRES</sequence>
<keyword evidence="1" id="KW-0238">DNA-binding</keyword>
<gene>
    <name evidence="2" type="ORF">FH608_029990</name>
</gene>
<dbReference type="OrthoDB" id="6637160at2"/>
<dbReference type="Proteomes" id="UP000312512">
    <property type="component" value="Unassembled WGS sequence"/>
</dbReference>
<dbReference type="PROSITE" id="PS50977">
    <property type="entry name" value="HTH_TETR_2"/>
    <property type="match status" value="1"/>
</dbReference>
<dbReference type="EMBL" id="VDLX02000012">
    <property type="protein sequence ID" value="KAB8191494.1"/>
    <property type="molecule type" value="Genomic_DNA"/>
</dbReference>
<keyword evidence="3" id="KW-1185">Reference proteome</keyword>
<comment type="caution">
    <text evidence="2">The sequence shown here is derived from an EMBL/GenBank/DDBJ whole genome shotgun (WGS) entry which is preliminary data.</text>
</comment>
<dbReference type="GO" id="GO:0000976">
    <property type="term" value="F:transcription cis-regulatory region binding"/>
    <property type="evidence" value="ECO:0007669"/>
    <property type="project" value="TreeGrafter"/>
</dbReference>
<dbReference type="InterPro" id="IPR001647">
    <property type="entry name" value="HTH_TetR"/>
</dbReference>
<evidence type="ECO:0000313" key="2">
    <source>
        <dbReference type="EMBL" id="KAB8191494.1"/>
    </source>
</evidence>
<dbReference type="PANTHER" id="PTHR30055">
    <property type="entry name" value="HTH-TYPE TRANSCRIPTIONAL REGULATOR RUTR"/>
    <property type="match status" value="1"/>
</dbReference>
<protein>
    <submittedName>
        <fullName evidence="2">TetR family transcriptional regulator</fullName>
    </submittedName>
</protein>
<dbReference type="Pfam" id="PF00440">
    <property type="entry name" value="TetR_N"/>
    <property type="match status" value="1"/>
</dbReference>
<dbReference type="GO" id="GO:0003700">
    <property type="term" value="F:DNA-binding transcription factor activity"/>
    <property type="evidence" value="ECO:0007669"/>
    <property type="project" value="TreeGrafter"/>
</dbReference>
<proteinExistence type="predicted"/>
<dbReference type="InterPro" id="IPR041483">
    <property type="entry name" value="TetR_C_34"/>
</dbReference>